<reference evidence="3 4" key="1">
    <citation type="journal article" date="2016" name="Antonie Van Leeuwenhoek">
        <title>Bacillus depressus sp. nov., isolated from soil of a sunflower field.</title>
        <authorList>
            <person name="Wei X."/>
            <person name="Xin D."/>
            <person name="Xin Y."/>
            <person name="Zhang H."/>
            <person name="Wang T."/>
            <person name="Zhang J."/>
        </authorList>
    </citation>
    <scope>NUCLEOTIDE SEQUENCE [LARGE SCALE GENOMIC DNA]</scope>
    <source>
        <strain evidence="3 4">BZ1</strain>
    </source>
</reference>
<evidence type="ECO:0000313" key="4">
    <source>
        <dbReference type="Proteomes" id="UP000481030"/>
    </source>
</evidence>
<feature type="transmembrane region" description="Helical" evidence="1">
    <location>
        <begin position="151"/>
        <end position="173"/>
    </location>
</feature>
<dbReference type="Pfam" id="PF01569">
    <property type="entry name" value="PAP2"/>
    <property type="match status" value="1"/>
</dbReference>
<dbReference type="AlphaFoldDB" id="A0A6L3V2H0"/>
<dbReference type="OrthoDB" id="9789113at2"/>
<feature type="transmembrane region" description="Helical" evidence="1">
    <location>
        <begin position="52"/>
        <end position="75"/>
    </location>
</feature>
<name>A0A6L3V2H0_9BACI</name>
<feature type="transmembrane region" description="Helical" evidence="1">
    <location>
        <begin position="82"/>
        <end position="99"/>
    </location>
</feature>
<evidence type="ECO:0000256" key="1">
    <source>
        <dbReference type="SAM" id="Phobius"/>
    </source>
</evidence>
<feature type="domain" description="Phosphatidic acid phosphatase type 2/haloperoxidase" evidence="2">
    <location>
        <begin position="82"/>
        <end position="194"/>
    </location>
</feature>
<dbReference type="PANTHER" id="PTHR14969:SF13">
    <property type="entry name" value="AT30094P"/>
    <property type="match status" value="1"/>
</dbReference>
<gene>
    <name evidence="3" type="ORF">F7731_16155</name>
</gene>
<keyword evidence="4" id="KW-1185">Reference proteome</keyword>
<feature type="transmembrane region" description="Helical" evidence="1">
    <location>
        <begin position="119"/>
        <end position="144"/>
    </location>
</feature>
<dbReference type="SUPFAM" id="SSF48317">
    <property type="entry name" value="Acid phosphatase/Vanadium-dependent haloperoxidase"/>
    <property type="match status" value="1"/>
</dbReference>
<evidence type="ECO:0000313" key="3">
    <source>
        <dbReference type="EMBL" id="KAB2333180.1"/>
    </source>
</evidence>
<dbReference type="InterPro" id="IPR000326">
    <property type="entry name" value="PAP2/HPO"/>
</dbReference>
<keyword evidence="1" id="KW-1133">Transmembrane helix</keyword>
<dbReference type="Gene3D" id="1.20.144.10">
    <property type="entry name" value="Phosphatidic acid phosphatase type 2/haloperoxidase"/>
    <property type="match status" value="2"/>
</dbReference>
<dbReference type="EMBL" id="WBOS01000008">
    <property type="protein sequence ID" value="KAB2333180.1"/>
    <property type="molecule type" value="Genomic_DNA"/>
</dbReference>
<keyword evidence="1" id="KW-0812">Transmembrane</keyword>
<evidence type="ECO:0000259" key="2">
    <source>
        <dbReference type="SMART" id="SM00014"/>
    </source>
</evidence>
<comment type="caution">
    <text evidence="3">The sequence shown here is derived from an EMBL/GenBank/DDBJ whole genome shotgun (WGS) entry which is preliminary data.</text>
</comment>
<dbReference type="Proteomes" id="UP000481030">
    <property type="component" value="Unassembled WGS sequence"/>
</dbReference>
<protein>
    <submittedName>
        <fullName evidence="3">Phosphatase PAP2 family protein</fullName>
    </submittedName>
</protein>
<keyword evidence="1" id="KW-0472">Membrane</keyword>
<dbReference type="InterPro" id="IPR036938">
    <property type="entry name" value="PAP2/HPO_sf"/>
</dbReference>
<dbReference type="PANTHER" id="PTHR14969">
    <property type="entry name" value="SPHINGOSINE-1-PHOSPHATE PHOSPHOHYDROLASE"/>
    <property type="match status" value="1"/>
</dbReference>
<dbReference type="SMART" id="SM00014">
    <property type="entry name" value="acidPPc"/>
    <property type="match status" value="1"/>
</dbReference>
<organism evidence="3 4">
    <name type="scientific">Cytobacillus depressus</name>
    <dbReference type="NCBI Taxonomy" id="1602942"/>
    <lineage>
        <taxon>Bacteria</taxon>
        <taxon>Bacillati</taxon>
        <taxon>Bacillota</taxon>
        <taxon>Bacilli</taxon>
        <taxon>Bacillales</taxon>
        <taxon>Bacillaceae</taxon>
        <taxon>Cytobacillus</taxon>
    </lineage>
</organism>
<accession>A0A6L3V2H0</accession>
<dbReference type="CDD" id="cd03392">
    <property type="entry name" value="PAP2_like_2"/>
    <property type="match status" value="1"/>
</dbReference>
<sequence>MIFSVVILLLFSFVFANFAEELIEAKLYHFDQMIIDQVLLWVNPNLTLMMKFFTFLGSTKALIVLLLIVAGLMIWNKKRWEAIFLLIGTAGGAIFNEILKEIFHRERPTLHRLIEVKGYSFPSGHSMVSFIFYGMVCMFFIMFLESRAIKAVVFLITVFVIFMIGLSRIYLGVHYPSDVLAGFAAGGAWLIICLMGLRFILEIRKRKAKLVN</sequence>
<feature type="transmembrane region" description="Helical" evidence="1">
    <location>
        <begin position="179"/>
        <end position="201"/>
    </location>
</feature>
<proteinExistence type="predicted"/>